<dbReference type="RefSeq" id="WP_132280937.1">
    <property type="nucleotide sequence ID" value="NZ_JAOBST010000029.1"/>
</dbReference>
<dbReference type="InterPro" id="IPR010982">
    <property type="entry name" value="Lambda_DNA-bd_dom_sf"/>
</dbReference>
<dbReference type="Proteomes" id="UP000295710">
    <property type="component" value="Unassembled WGS sequence"/>
</dbReference>
<dbReference type="Gene3D" id="1.10.260.40">
    <property type="entry name" value="lambda repressor-like DNA-binding domains"/>
    <property type="match status" value="1"/>
</dbReference>
<comment type="caution">
    <text evidence="3">The sequence shown here is derived from an EMBL/GenBank/DDBJ whole genome shotgun (WGS) entry which is preliminary data.</text>
</comment>
<dbReference type="PANTHER" id="PTHR46797">
    <property type="entry name" value="HTH-TYPE TRANSCRIPTIONAL REGULATOR"/>
    <property type="match status" value="1"/>
</dbReference>
<accession>A0A4R4FCE4</accession>
<dbReference type="InterPro" id="IPR001387">
    <property type="entry name" value="Cro/C1-type_HTH"/>
</dbReference>
<dbReference type="GO" id="GO:0003700">
    <property type="term" value="F:DNA-binding transcription factor activity"/>
    <property type="evidence" value="ECO:0007669"/>
    <property type="project" value="TreeGrafter"/>
</dbReference>
<dbReference type="InterPro" id="IPR050807">
    <property type="entry name" value="TransReg_Diox_bact_type"/>
</dbReference>
<reference evidence="3 4" key="1">
    <citation type="journal article" date="2016" name="Nat. Microbiol.">
        <title>The Mouse Intestinal Bacterial Collection (miBC) provides host-specific insight into cultured diversity and functional potential of the gut microbiota.</title>
        <authorList>
            <person name="Lagkouvardos I."/>
            <person name="Pukall R."/>
            <person name="Abt B."/>
            <person name="Foesel B.U."/>
            <person name="Meier-Kolthoff J.P."/>
            <person name="Kumar N."/>
            <person name="Bresciani A."/>
            <person name="Martinez I."/>
            <person name="Just S."/>
            <person name="Ziegler C."/>
            <person name="Brugiroux S."/>
            <person name="Garzetti D."/>
            <person name="Wenning M."/>
            <person name="Bui T.P."/>
            <person name="Wang J."/>
            <person name="Hugenholtz F."/>
            <person name="Plugge C.M."/>
            <person name="Peterson D.A."/>
            <person name="Hornef M.W."/>
            <person name="Baines J.F."/>
            <person name="Smidt H."/>
            <person name="Walter J."/>
            <person name="Kristiansen K."/>
            <person name="Nielsen H.B."/>
            <person name="Haller D."/>
            <person name="Overmann J."/>
            <person name="Stecher B."/>
            <person name="Clavel T."/>
        </authorList>
    </citation>
    <scope>NUCLEOTIDE SEQUENCE [LARGE SCALE GENOMIC DNA]</scope>
    <source>
        <strain evidence="3 4">DSM 28560</strain>
    </source>
</reference>
<evidence type="ECO:0000313" key="4">
    <source>
        <dbReference type="Proteomes" id="UP000295710"/>
    </source>
</evidence>
<dbReference type="GO" id="GO:0003677">
    <property type="term" value="F:DNA binding"/>
    <property type="evidence" value="ECO:0007669"/>
    <property type="project" value="UniProtKB-KW"/>
</dbReference>
<keyword evidence="1" id="KW-0238">DNA-binding</keyword>
<dbReference type="SUPFAM" id="SSF47413">
    <property type="entry name" value="lambda repressor-like DNA-binding domains"/>
    <property type="match status" value="1"/>
</dbReference>
<dbReference type="SMART" id="SM00530">
    <property type="entry name" value="HTH_XRE"/>
    <property type="match status" value="1"/>
</dbReference>
<dbReference type="PANTHER" id="PTHR46797:SF1">
    <property type="entry name" value="METHYLPHOSPHONATE SYNTHASE"/>
    <property type="match status" value="1"/>
</dbReference>
<protein>
    <submittedName>
        <fullName evidence="3">XRE family transcriptional regulator</fullName>
    </submittedName>
</protein>
<feature type="domain" description="HTH cro/C1-type" evidence="2">
    <location>
        <begin position="10"/>
        <end position="64"/>
    </location>
</feature>
<name>A0A4R4FCE4_9FIRM</name>
<dbReference type="CDD" id="cd00093">
    <property type="entry name" value="HTH_XRE"/>
    <property type="match status" value="1"/>
</dbReference>
<sequence>MDYVALGRRIKEERLKLNMTQERLAEEVNLSTSYIGQIERGERKLTLDSLINITNCLGVTVDYLLQESISQEQSSYRDIWMNLLSDATPKEKEMVVNLTKLLLNYMDE</sequence>
<dbReference type="GO" id="GO:0005829">
    <property type="term" value="C:cytosol"/>
    <property type="evidence" value="ECO:0007669"/>
    <property type="project" value="TreeGrafter"/>
</dbReference>
<keyword evidence="4" id="KW-1185">Reference proteome</keyword>
<proteinExistence type="predicted"/>
<dbReference type="AlphaFoldDB" id="A0A4R4FCE4"/>
<evidence type="ECO:0000256" key="1">
    <source>
        <dbReference type="ARBA" id="ARBA00023125"/>
    </source>
</evidence>
<dbReference type="EMBL" id="SMMX01000024">
    <property type="protein sequence ID" value="TDA20333.1"/>
    <property type="molecule type" value="Genomic_DNA"/>
</dbReference>
<evidence type="ECO:0000259" key="2">
    <source>
        <dbReference type="PROSITE" id="PS50943"/>
    </source>
</evidence>
<organism evidence="3 4">
    <name type="scientific">Extibacter muris</name>
    <dbReference type="NCBI Taxonomy" id="1796622"/>
    <lineage>
        <taxon>Bacteria</taxon>
        <taxon>Bacillati</taxon>
        <taxon>Bacillota</taxon>
        <taxon>Clostridia</taxon>
        <taxon>Lachnospirales</taxon>
        <taxon>Lachnospiraceae</taxon>
        <taxon>Extibacter</taxon>
    </lineage>
</organism>
<dbReference type="PROSITE" id="PS50943">
    <property type="entry name" value="HTH_CROC1"/>
    <property type="match status" value="1"/>
</dbReference>
<dbReference type="Pfam" id="PF01381">
    <property type="entry name" value="HTH_3"/>
    <property type="match status" value="1"/>
</dbReference>
<gene>
    <name evidence="3" type="ORF">E1963_17725</name>
</gene>
<evidence type="ECO:0000313" key="3">
    <source>
        <dbReference type="EMBL" id="TDA20333.1"/>
    </source>
</evidence>